<feature type="compositionally biased region" description="Pro residues" evidence="1">
    <location>
        <begin position="54"/>
        <end position="69"/>
    </location>
</feature>
<organism evidence="2 3">
    <name type="scientific">Daphnia magna</name>
    <dbReference type="NCBI Taxonomy" id="35525"/>
    <lineage>
        <taxon>Eukaryota</taxon>
        <taxon>Metazoa</taxon>
        <taxon>Ecdysozoa</taxon>
        <taxon>Arthropoda</taxon>
        <taxon>Crustacea</taxon>
        <taxon>Branchiopoda</taxon>
        <taxon>Diplostraca</taxon>
        <taxon>Cladocera</taxon>
        <taxon>Anomopoda</taxon>
        <taxon>Daphniidae</taxon>
        <taxon>Daphnia</taxon>
    </lineage>
</organism>
<feature type="region of interest" description="Disordered" evidence="1">
    <location>
        <begin position="1"/>
        <end position="149"/>
    </location>
</feature>
<sequence>MAPAFFPEPLTIAKKTGSMITASSTKKSVTRNSSFFKPFHGGDPVSLESEVAGAPPPTALPPHNPPPPDAADETFHGIVAELPVPQGGDDFNGEPFDAENFPPLPSDEDDDAPQTPAAPERRGSRPRRRPDPLHYVGKGIQGKKQDRNN</sequence>
<keyword evidence="3" id="KW-1185">Reference proteome</keyword>
<gene>
    <name evidence="2" type="ORF">OUZ56_005314</name>
</gene>
<dbReference type="Proteomes" id="UP001234178">
    <property type="component" value="Unassembled WGS sequence"/>
</dbReference>
<protein>
    <submittedName>
        <fullName evidence="2">Uncharacterized protein</fullName>
    </submittedName>
</protein>
<comment type="caution">
    <text evidence="2">The sequence shown here is derived from an EMBL/GenBank/DDBJ whole genome shotgun (WGS) entry which is preliminary data.</text>
</comment>
<evidence type="ECO:0000313" key="2">
    <source>
        <dbReference type="EMBL" id="KAK4003557.1"/>
    </source>
</evidence>
<proteinExistence type="predicted"/>
<feature type="compositionally biased region" description="Polar residues" evidence="1">
    <location>
        <begin position="18"/>
        <end position="35"/>
    </location>
</feature>
<dbReference type="EMBL" id="JAOYFB010000001">
    <property type="protein sequence ID" value="KAK4003557.1"/>
    <property type="molecule type" value="Genomic_DNA"/>
</dbReference>
<evidence type="ECO:0000256" key="1">
    <source>
        <dbReference type="SAM" id="MobiDB-lite"/>
    </source>
</evidence>
<evidence type="ECO:0000313" key="3">
    <source>
        <dbReference type="Proteomes" id="UP001234178"/>
    </source>
</evidence>
<reference evidence="2 3" key="1">
    <citation type="journal article" date="2023" name="Nucleic Acids Res.">
        <title>The hologenome of Daphnia magna reveals possible DNA methylation and microbiome-mediated evolution of the host genome.</title>
        <authorList>
            <person name="Chaturvedi A."/>
            <person name="Li X."/>
            <person name="Dhandapani V."/>
            <person name="Marshall H."/>
            <person name="Kissane S."/>
            <person name="Cuenca-Cambronero M."/>
            <person name="Asole G."/>
            <person name="Calvet F."/>
            <person name="Ruiz-Romero M."/>
            <person name="Marangio P."/>
            <person name="Guigo R."/>
            <person name="Rago D."/>
            <person name="Mirbahai L."/>
            <person name="Eastwood N."/>
            <person name="Colbourne J.K."/>
            <person name="Zhou J."/>
            <person name="Mallon E."/>
            <person name="Orsini L."/>
        </authorList>
    </citation>
    <scope>NUCLEOTIDE SEQUENCE [LARGE SCALE GENOMIC DNA]</scope>
    <source>
        <strain evidence="2">LRV0_1</strain>
    </source>
</reference>
<name>A0ABQ9YSG6_9CRUS</name>
<accession>A0ABQ9YSG6</accession>